<protein>
    <recommendedName>
        <fullName evidence="5">VCBS repeat-containing protein</fullName>
    </recommendedName>
</protein>
<dbReference type="AlphaFoldDB" id="A0A9X0QHB8"/>
<gene>
    <name evidence="3" type="ORF">HDF14_004087</name>
</gene>
<proteinExistence type="predicted"/>
<organism evidence="3 4">
    <name type="scientific">Tunturiibacter gelidiferens</name>
    <dbReference type="NCBI Taxonomy" id="3069689"/>
    <lineage>
        <taxon>Bacteria</taxon>
        <taxon>Pseudomonadati</taxon>
        <taxon>Acidobacteriota</taxon>
        <taxon>Terriglobia</taxon>
        <taxon>Terriglobales</taxon>
        <taxon>Acidobacteriaceae</taxon>
        <taxon>Tunturiibacter</taxon>
    </lineage>
</organism>
<accession>A0A9X0QHB8</accession>
<comment type="caution">
    <text evidence="3">The sequence shown here is derived from an EMBL/GenBank/DDBJ whole genome shotgun (WGS) entry which is preliminary data.</text>
</comment>
<dbReference type="RefSeq" id="WP_183979908.1">
    <property type="nucleotide sequence ID" value="NZ_JACHEB010000010.1"/>
</dbReference>
<evidence type="ECO:0000313" key="4">
    <source>
        <dbReference type="Proteomes" id="UP000535182"/>
    </source>
</evidence>
<keyword evidence="2" id="KW-0812">Transmembrane</keyword>
<keyword evidence="2" id="KW-0472">Membrane</keyword>
<reference evidence="3 4" key="1">
    <citation type="submission" date="2020-08" db="EMBL/GenBank/DDBJ databases">
        <title>Genomic Encyclopedia of Type Strains, Phase IV (KMG-V): Genome sequencing to study the core and pangenomes of soil and plant-associated prokaryotes.</title>
        <authorList>
            <person name="Whitman W."/>
        </authorList>
    </citation>
    <scope>NUCLEOTIDE SEQUENCE [LARGE SCALE GENOMIC DNA]</scope>
    <source>
        <strain evidence="3 4">X5P2</strain>
    </source>
</reference>
<evidence type="ECO:0000256" key="2">
    <source>
        <dbReference type="SAM" id="Phobius"/>
    </source>
</evidence>
<keyword evidence="4" id="KW-1185">Reference proteome</keyword>
<evidence type="ECO:0000313" key="3">
    <source>
        <dbReference type="EMBL" id="MBB5330452.1"/>
    </source>
</evidence>
<dbReference type="Proteomes" id="UP000535182">
    <property type="component" value="Unassembled WGS sequence"/>
</dbReference>
<name>A0A9X0QHB8_9BACT</name>
<keyword evidence="2" id="KW-1133">Transmembrane helix</keyword>
<dbReference type="EMBL" id="JACHEB010000010">
    <property type="protein sequence ID" value="MBB5330452.1"/>
    <property type="molecule type" value="Genomic_DNA"/>
</dbReference>
<dbReference type="SUPFAM" id="SSF69318">
    <property type="entry name" value="Integrin alpha N-terminal domain"/>
    <property type="match status" value="1"/>
</dbReference>
<feature type="region of interest" description="Disordered" evidence="1">
    <location>
        <begin position="1"/>
        <end position="23"/>
    </location>
</feature>
<sequence>MHGNNDGTLAAPNAPPSSGAIAEGFDTLPGGFSIQDVDGDGNLDVLFSTYQRPTAFGVRVSQSSVYLAYGNGEGTFQPAVAAISTLVIPRALILPTPRRRHRRRDRIL</sequence>
<evidence type="ECO:0008006" key="5">
    <source>
        <dbReference type="Google" id="ProtNLM"/>
    </source>
</evidence>
<dbReference type="InterPro" id="IPR028994">
    <property type="entry name" value="Integrin_alpha_N"/>
</dbReference>
<feature type="transmembrane region" description="Helical" evidence="2">
    <location>
        <begin position="76"/>
        <end position="94"/>
    </location>
</feature>
<evidence type="ECO:0000256" key="1">
    <source>
        <dbReference type="SAM" id="MobiDB-lite"/>
    </source>
</evidence>